<dbReference type="PROSITE" id="PS51349">
    <property type="entry name" value="FMN_HYDROXY_ACID_DH_2"/>
    <property type="match status" value="1"/>
</dbReference>
<evidence type="ECO:0000313" key="4">
    <source>
        <dbReference type="EMBL" id="KAB8072968.1"/>
    </source>
</evidence>
<evidence type="ECO:0000313" key="5">
    <source>
        <dbReference type="Proteomes" id="UP000326565"/>
    </source>
</evidence>
<protein>
    <submittedName>
        <fullName evidence="4">FMN-dependent dehydrogenase-domain-containing protein</fullName>
    </submittedName>
</protein>
<organism evidence="4 5">
    <name type="scientific">Aspergillus leporis</name>
    <dbReference type="NCBI Taxonomy" id="41062"/>
    <lineage>
        <taxon>Eukaryota</taxon>
        <taxon>Fungi</taxon>
        <taxon>Dikarya</taxon>
        <taxon>Ascomycota</taxon>
        <taxon>Pezizomycotina</taxon>
        <taxon>Eurotiomycetes</taxon>
        <taxon>Eurotiomycetidae</taxon>
        <taxon>Eurotiales</taxon>
        <taxon>Aspergillaceae</taxon>
        <taxon>Aspergillus</taxon>
        <taxon>Aspergillus subgen. Circumdati</taxon>
    </lineage>
</organism>
<evidence type="ECO:0000256" key="1">
    <source>
        <dbReference type="ARBA" id="ARBA00001917"/>
    </source>
</evidence>
<dbReference type="AlphaFoldDB" id="A0A5N5WWN6"/>
<dbReference type="GO" id="GO:0016491">
    <property type="term" value="F:oxidoreductase activity"/>
    <property type="evidence" value="ECO:0007669"/>
    <property type="project" value="UniProtKB-KW"/>
</dbReference>
<evidence type="ECO:0000256" key="2">
    <source>
        <dbReference type="ARBA" id="ARBA00023002"/>
    </source>
</evidence>
<accession>A0A5N5WWN6</accession>
<dbReference type="InterPro" id="IPR000262">
    <property type="entry name" value="FMN-dep_DH"/>
</dbReference>
<dbReference type="Gene3D" id="3.20.20.70">
    <property type="entry name" value="Aldolase class I"/>
    <property type="match status" value="1"/>
</dbReference>
<dbReference type="PANTHER" id="PTHR10578">
    <property type="entry name" value="S -2-HYDROXY-ACID OXIDASE-RELATED"/>
    <property type="match status" value="1"/>
</dbReference>
<dbReference type="InterPro" id="IPR013785">
    <property type="entry name" value="Aldolase_TIM"/>
</dbReference>
<dbReference type="EMBL" id="ML732235">
    <property type="protein sequence ID" value="KAB8072968.1"/>
    <property type="molecule type" value="Genomic_DNA"/>
</dbReference>
<dbReference type="Pfam" id="PF01070">
    <property type="entry name" value="FMN_dh"/>
    <property type="match status" value="1"/>
</dbReference>
<keyword evidence="2" id="KW-0560">Oxidoreductase</keyword>
<comment type="cofactor">
    <cofactor evidence="1">
        <name>FMN</name>
        <dbReference type="ChEBI" id="CHEBI:58210"/>
    </cofactor>
</comment>
<dbReference type="SUPFAM" id="SSF51395">
    <property type="entry name" value="FMN-linked oxidoreductases"/>
    <property type="match status" value="1"/>
</dbReference>
<reference evidence="4 5" key="1">
    <citation type="submission" date="2019-04" db="EMBL/GenBank/DDBJ databases">
        <title>Friends and foes A comparative genomics study of 23 Aspergillus species from section Flavi.</title>
        <authorList>
            <consortium name="DOE Joint Genome Institute"/>
            <person name="Kjaerbolling I."/>
            <person name="Vesth T."/>
            <person name="Frisvad J.C."/>
            <person name="Nybo J.L."/>
            <person name="Theobald S."/>
            <person name="Kildgaard S."/>
            <person name="Isbrandt T."/>
            <person name="Kuo A."/>
            <person name="Sato A."/>
            <person name="Lyhne E.K."/>
            <person name="Kogle M.E."/>
            <person name="Wiebenga A."/>
            <person name="Kun R.S."/>
            <person name="Lubbers R.J."/>
            <person name="Makela M.R."/>
            <person name="Barry K."/>
            <person name="Chovatia M."/>
            <person name="Clum A."/>
            <person name="Daum C."/>
            <person name="Haridas S."/>
            <person name="He G."/>
            <person name="LaButti K."/>
            <person name="Lipzen A."/>
            <person name="Mondo S."/>
            <person name="Riley R."/>
            <person name="Salamov A."/>
            <person name="Simmons B.A."/>
            <person name="Magnuson J.K."/>
            <person name="Henrissat B."/>
            <person name="Mortensen U.H."/>
            <person name="Larsen T.O."/>
            <person name="Devries R.P."/>
            <person name="Grigoriev I.V."/>
            <person name="Machida M."/>
            <person name="Baker S.E."/>
            <person name="Andersen M.R."/>
        </authorList>
    </citation>
    <scope>NUCLEOTIDE SEQUENCE [LARGE SCALE GENOMIC DNA]</scope>
    <source>
        <strain evidence="4 5">CBS 151.66</strain>
    </source>
</reference>
<proteinExistence type="predicted"/>
<dbReference type="Proteomes" id="UP000326565">
    <property type="component" value="Unassembled WGS sequence"/>
</dbReference>
<dbReference type="PANTHER" id="PTHR10578:SF82">
    <property type="entry name" value="CYTOCHROME B2, PUTATIVE (AFU_ORTHOLOGUE AFUA_1G07200)-RELATED"/>
    <property type="match status" value="1"/>
</dbReference>
<feature type="domain" description="FMN hydroxy acid dehydrogenase" evidence="3">
    <location>
        <begin position="1"/>
        <end position="121"/>
    </location>
</feature>
<dbReference type="OrthoDB" id="1925334at2759"/>
<name>A0A5N5WWN6_9EURO</name>
<evidence type="ECO:0000259" key="3">
    <source>
        <dbReference type="PROSITE" id="PS51349"/>
    </source>
</evidence>
<dbReference type="InterPro" id="IPR037396">
    <property type="entry name" value="FMN_HAD"/>
</dbReference>
<keyword evidence="5" id="KW-1185">Reference proteome</keyword>
<gene>
    <name evidence="4" type="ORF">BDV29DRAFT_157995</name>
</gene>
<sequence>MHPRLGVLCFRTTVGGALDTASTPVHVLLEMRQYCSEVFDRLDVIADGGILRGTDAVKALALGAKAVGIGRAALYGLAASGQEGVERTFRILADETMTAMRLLGVQRVDQLSYQRINTLLVDSQIFDSASLVYKSELINKRSSVRAKF</sequence>